<dbReference type="GO" id="GO:0006801">
    <property type="term" value="P:superoxide metabolic process"/>
    <property type="evidence" value="ECO:0007669"/>
    <property type="project" value="InterPro"/>
</dbReference>
<feature type="domain" description="Superoxide dismutase copper/zinc binding" evidence="2">
    <location>
        <begin position="40"/>
        <end position="122"/>
    </location>
</feature>
<evidence type="ECO:0000259" key="2">
    <source>
        <dbReference type="Pfam" id="PF00080"/>
    </source>
</evidence>
<dbReference type="GO" id="GO:0005507">
    <property type="term" value="F:copper ion binding"/>
    <property type="evidence" value="ECO:0007669"/>
    <property type="project" value="InterPro"/>
</dbReference>
<organism evidence="3 4">
    <name type="scientific">Thlaspi arvense</name>
    <name type="common">Field penny-cress</name>
    <dbReference type="NCBI Taxonomy" id="13288"/>
    <lineage>
        <taxon>Eukaryota</taxon>
        <taxon>Viridiplantae</taxon>
        <taxon>Streptophyta</taxon>
        <taxon>Embryophyta</taxon>
        <taxon>Tracheophyta</taxon>
        <taxon>Spermatophyta</taxon>
        <taxon>Magnoliopsida</taxon>
        <taxon>eudicotyledons</taxon>
        <taxon>Gunneridae</taxon>
        <taxon>Pentapetalae</taxon>
        <taxon>rosids</taxon>
        <taxon>malvids</taxon>
        <taxon>Brassicales</taxon>
        <taxon>Brassicaceae</taxon>
        <taxon>Thlaspideae</taxon>
        <taxon>Thlaspi</taxon>
    </lineage>
</organism>
<dbReference type="Proteomes" id="UP000836841">
    <property type="component" value="Chromosome 6"/>
</dbReference>
<dbReference type="SUPFAM" id="SSF49329">
    <property type="entry name" value="Cu,Zn superoxide dismutase-like"/>
    <property type="match status" value="1"/>
</dbReference>
<dbReference type="CDD" id="cd00305">
    <property type="entry name" value="Cu-Zn_Superoxide_Dismutase"/>
    <property type="match status" value="1"/>
</dbReference>
<dbReference type="InterPro" id="IPR001424">
    <property type="entry name" value="SOD_Cu_Zn_dom"/>
</dbReference>
<evidence type="ECO:0000256" key="1">
    <source>
        <dbReference type="ARBA" id="ARBA00023008"/>
    </source>
</evidence>
<accession>A0AAU9SYN1</accession>
<dbReference type="Pfam" id="PF00080">
    <property type="entry name" value="Sod_Cu"/>
    <property type="match status" value="2"/>
</dbReference>
<feature type="domain" description="Superoxide dismutase copper/zinc binding" evidence="2">
    <location>
        <begin position="144"/>
        <end position="188"/>
    </location>
</feature>
<keyword evidence="1" id="KW-0186">Copper</keyword>
<gene>
    <name evidence="3" type="ORF">TAV2_LOCUS22355</name>
</gene>
<name>A0AAU9SYN1_THLAR</name>
<evidence type="ECO:0000313" key="4">
    <source>
        <dbReference type="Proteomes" id="UP000836841"/>
    </source>
</evidence>
<reference evidence="3 4" key="1">
    <citation type="submission" date="2022-03" db="EMBL/GenBank/DDBJ databases">
        <authorList>
            <person name="Nunn A."/>
            <person name="Chopra R."/>
            <person name="Nunn A."/>
            <person name="Contreras Garrido A."/>
        </authorList>
    </citation>
    <scope>NUCLEOTIDE SEQUENCE [LARGE SCALE GENOMIC DNA]</scope>
</reference>
<evidence type="ECO:0000313" key="3">
    <source>
        <dbReference type="EMBL" id="CAH2072465.1"/>
    </source>
</evidence>
<protein>
    <recommendedName>
        <fullName evidence="2">Superoxide dismutase copper/zinc binding domain-containing protein</fullName>
    </recommendedName>
</protein>
<dbReference type="Gene3D" id="2.60.40.200">
    <property type="entry name" value="Superoxide dismutase, copper/zinc binding domain"/>
    <property type="match status" value="1"/>
</dbReference>
<dbReference type="InterPro" id="IPR024134">
    <property type="entry name" value="SOD_Cu/Zn_/chaperone"/>
</dbReference>
<dbReference type="EMBL" id="OU466862">
    <property type="protein sequence ID" value="CAH2072465.1"/>
    <property type="molecule type" value="Genomic_DNA"/>
</dbReference>
<sequence length="259" mass="27691">MIILLTNTQFQFNPPINTTPPLQSPETLTRYRTDGSFCERQSESGTTHITGKISGLSPGFHGFHIHSFGDTTNGCISTGPHFNPLNRVHGPPDEEERHAGDLGNILAGSDGVAEISIKDKQVLQVLSFSVISIVPIISGCSLVSQIPLSGQHSILGRAVVVHADADDLGKGGHKLSKSTGNAGARAGCVRCRKQSSVHKSSQVARDLPESSPRHVTQWSTASNLSSQPCVSVGRIVAKRGIVGLVFHHICMRQLQMPLD</sequence>
<proteinExistence type="predicted"/>
<dbReference type="AlphaFoldDB" id="A0AAU9SYN1"/>
<dbReference type="InterPro" id="IPR036423">
    <property type="entry name" value="SOD-like_Cu/Zn_dom_sf"/>
</dbReference>
<dbReference type="PANTHER" id="PTHR10003">
    <property type="entry name" value="SUPEROXIDE DISMUTASE CU-ZN -RELATED"/>
    <property type="match status" value="1"/>
</dbReference>
<dbReference type="PRINTS" id="PR00068">
    <property type="entry name" value="CUZNDISMTASE"/>
</dbReference>
<keyword evidence="4" id="KW-1185">Reference proteome</keyword>